<proteinExistence type="predicted"/>
<sequence>MISISFSSHILEQWNVMEYLGTYLNHGVTKVVMASILTFYLLPWMLLIFGFLSSLLIVIYYRNSKLKTNCSDDFWDNARQTWAYLYDLYARMWHGYELHGLENIPEGPGVVIFYHGAIPVDYVFFVARYFILTHRMCVSVVDHVLHKLPGFKLLLEFLKVLHGTREECMNALKNGELVGIAPGGAREAFFSDKTYRLVWDHRKGFAHLAIDAKVPVIPMFTENIREAYRAPKERKLSRWLYDTYRLPVALLFGGLPVKFRTYIGEPIPYDPNMTVEELAEKTKTAVQNLIQSHQQIPGSMWKALLARFDKPQKID</sequence>
<dbReference type="Proteomes" id="UP000189705">
    <property type="component" value="Unplaced"/>
</dbReference>
<dbReference type="Pfam" id="PF01553">
    <property type="entry name" value="Acyltransferase"/>
    <property type="match status" value="1"/>
</dbReference>
<evidence type="ECO:0000256" key="1">
    <source>
        <dbReference type="SAM" id="Phobius"/>
    </source>
</evidence>
<dbReference type="PANTHER" id="PTHR22753:SF22">
    <property type="entry name" value="PHOSPHOLIPID_GLYCEROL ACYLTRANSFERASE DOMAIN-CONTAINING PROTEIN"/>
    <property type="match status" value="1"/>
</dbReference>
<accession>A0A1U7SL84</accession>
<feature type="domain" description="Phospholipid/glycerol acyltransferase" evidence="2">
    <location>
        <begin position="97"/>
        <end position="219"/>
    </location>
</feature>
<dbReference type="eggNOG" id="KOG4321">
    <property type="taxonomic scope" value="Eukaryota"/>
</dbReference>
<dbReference type="RefSeq" id="XP_006032495.1">
    <property type="nucleotide sequence ID" value="XM_006032433.3"/>
</dbReference>
<dbReference type="GeneID" id="102384621"/>
<dbReference type="AlphaFoldDB" id="A0A1U7SL84"/>
<dbReference type="KEGG" id="asn:102384621"/>
<dbReference type="SUPFAM" id="SSF69593">
    <property type="entry name" value="Glycerol-3-phosphate (1)-acyltransferase"/>
    <property type="match status" value="1"/>
</dbReference>
<keyword evidence="1" id="KW-0812">Transmembrane</keyword>
<dbReference type="GO" id="GO:0016746">
    <property type="term" value="F:acyltransferase activity"/>
    <property type="evidence" value="ECO:0007669"/>
    <property type="project" value="InterPro"/>
</dbReference>
<dbReference type="CDD" id="cd07987">
    <property type="entry name" value="LPLAT_MGAT-like"/>
    <property type="match status" value="1"/>
</dbReference>
<evidence type="ECO:0000313" key="4">
    <source>
        <dbReference type="RefSeq" id="XP_006032495.1"/>
    </source>
</evidence>
<dbReference type="FunCoup" id="A0A1U7SL84">
    <property type="interactions" value="7"/>
</dbReference>
<keyword evidence="3" id="KW-1185">Reference proteome</keyword>
<reference evidence="4" key="1">
    <citation type="submission" date="2025-08" db="UniProtKB">
        <authorList>
            <consortium name="RefSeq"/>
        </authorList>
    </citation>
    <scope>IDENTIFICATION</scope>
</reference>
<dbReference type="OrthoDB" id="44277at2759"/>
<dbReference type="InParanoid" id="A0A1U7SL84"/>
<organism evidence="3 4">
    <name type="scientific">Alligator sinensis</name>
    <name type="common">Chinese alligator</name>
    <dbReference type="NCBI Taxonomy" id="38654"/>
    <lineage>
        <taxon>Eukaryota</taxon>
        <taxon>Metazoa</taxon>
        <taxon>Chordata</taxon>
        <taxon>Craniata</taxon>
        <taxon>Vertebrata</taxon>
        <taxon>Euteleostomi</taxon>
        <taxon>Archelosauria</taxon>
        <taxon>Archosauria</taxon>
        <taxon>Crocodylia</taxon>
        <taxon>Alligatoridae</taxon>
        <taxon>Alligatorinae</taxon>
        <taxon>Alligator</taxon>
    </lineage>
</organism>
<feature type="transmembrane region" description="Helical" evidence="1">
    <location>
        <begin position="41"/>
        <end position="61"/>
    </location>
</feature>
<dbReference type="InterPro" id="IPR002123">
    <property type="entry name" value="Plipid/glycerol_acylTrfase"/>
</dbReference>
<evidence type="ECO:0000259" key="2">
    <source>
        <dbReference type="Pfam" id="PF01553"/>
    </source>
</evidence>
<dbReference type="PANTHER" id="PTHR22753">
    <property type="entry name" value="TRANSMEMBRANE PROTEIN 68"/>
    <property type="match status" value="1"/>
</dbReference>
<protein>
    <submittedName>
        <fullName evidence="4">Transmembrane protein 68-like isoform X1</fullName>
    </submittedName>
</protein>
<name>A0A1U7SL84_ALLSI</name>
<evidence type="ECO:0000313" key="3">
    <source>
        <dbReference type="Proteomes" id="UP000189705"/>
    </source>
</evidence>
<keyword evidence="1" id="KW-0472">Membrane</keyword>
<dbReference type="GO" id="GO:0016020">
    <property type="term" value="C:membrane"/>
    <property type="evidence" value="ECO:0007669"/>
    <property type="project" value="TreeGrafter"/>
</dbReference>
<gene>
    <name evidence="4" type="primary">LOC102384621</name>
</gene>
<keyword evidence="1" id="KW-1133">Transmembrane helix</keyword>